<dbReference type="AlphaFoldDB" id="A0A7K1FPS3"/>
<dbReference type="Pfam" id="PF09754">
    <property type="entry name" value="PAC2"/>
    <property type="match status" value="1"/>
</dbReference>
<dbReference type="RefSeq" id="WP_154770107.1">
    <property type="nucleotide sequence ID" value="NZ_WLYK01000008.1"/>
</dbReference>
<keyword evidence="2" id="KW-1185">Reference proteome</keyword>
<reference evidence="1 2" key="1">
    <citation type="submission" date="2019-11" db="EMBL/GenBank/DDBJ databases">
        <authorList>
            <person name="Jiang L.-Q."/>
        </authorList>
    </citation>
    <scope>NUCLEOTIDE SEQUENCE [LARGE SCALE GENOMIC DNA]</scope>
    <source>
        <strain evidence="1 2">YIM 132087</strain>
    </source>
</reference>
<proteinExistence type="predicted"/>
<dbReference type="SUPFAM" id="SSF159659">
    <property type="entry name" value="Cgl1923-like"/>
    <property type="match status" value="1"/>
</dbReference>
<dbReference type="Gene3D" id="1.10.287.100">
    <property type="match status" value="1"/>
</dbReference>
<evidence type="ECO:0000313" key="2">
    <source>
        <dbReference type="Proteomes" id="UP000460221"/>
    </source>
</evidence>
<accession>A0A7K1FPS3</accession>
<dbReference type="InterPro" id="IPR008492">
    <property type="entry name" value="Rv2714-like"/>
</dbReference>
<evidence type="ECO:0000313" key="1">
    <source>
        <dbReference type="EMBL" id="MTD16146.1"/>
    </source>
</evidence>
<comment type="caution">
    <text evidence="1">The sequence shown here is derived from an EMBL/GenBank/DDBJ whole genome shotgun (WGS) entry which is preliminary data.</text>
</comment>
<dbReference type="EMBL" id="WLYK01000008">
    <property type="protein sequence ID" value="MTD16146.1"/>
    <property type="molecule type" value="Genomic_DNA"/>
</dbReference>
<dbReference type="Proteomes" id="UP000460221">
    <property type="component" value="Unassembled WGS sequence"/>
</dbReference>
<name>A0A7K1FPS3_9ACTN</name>
<organism evidence="1 2">
    <name type="scientific">Nakamurella alba</name>
    <dbReference type="NCBI Taxonomy" id="2665158"/>
    <lineage>
        <taxon>Bacteria</taxon>
        <taxon>Bacillati</taxon>
        <taxon>Actinomycetota</taxon>
        <taxon>Actinomycetes</taxon>
        <taxon>Nakamurellales</taxon>
        <taxon>Nakamurellaceae</taxon>
        <taxon>Nakamurella</taxon>
    </lineage>
</organism>
<sequence>MTAEPGDLYELHLEVPQLDELNEPVLVHALDGYVDAGSGVSLAVAHLLEKLPHTVIATFDVDQLLDYRSRRPTLTFSRNAFTDYETPQLVIHHVTDEAGVPFLLLTGPEPDVLWERFVSAVGQIVDRFAVRLTVGLMAIPMAVPHTRPTGMSVHATRSDLLPPDQQDWVGTVQVPGHATGLLEFRFGQEGRDAIGFAAHVPHYVARSEFPETARQLIQALSDTSGLLLPTAGLDEEAAKVQLQLAEQLRDNPEVAQVVEALEQQYDTFVSATGRGLLARSAPLPTADELGAQFEAFLAERDTRG</sequence>
<dbReference type="InterPro" id="IPR019151">
    <property type="entry name" value="Proteasome_assmbl_chaperone_2"/>
</dbReference>
<protein>
    <submittedName>
        <fullName evidence="1">PAC2 family protein</fullName>
    </submittedName>
</protein>
<gene>
    <name evidence="1" type="ORF">GIS00_19590</name>
</gene>
<dbReference type="PIRSF" id="PIRSF028754">
    <property type="entry name" value="UCP028754"/>
    <property type="match status" value="1"/>
</dbReference>
<dbReference type="Gene3D" id="3.40.50.10900">
    <property type="entry name" value="PAC-like subunit"/>
    <property type="match status" value="1"/>
</dbReference>
<dbReference type="InterPro" id="IPR038389">
    <property type="entry name" value="PSMG2_sf"/>
</dbReference>